<reference evidence="2" key="1">
    <citation type="journal article" date="2014" name="Int. J. Syst. Evol. Microbiol.">
        <title>Complete genome sequence of Corynebacterium casei LMG S-19264T (=DSM 44701T), isolated from a smear-ripened cheese.</title>
        <authorList>
            <consortium name="US DOE Joint Genome Institute (JGI-PGF)"/>
            <person name="Walter F."/>
            <person name="Albersmeier A."/>
            <person name="Kalinowski J."/>
            <person name="Ruckert C."/>
        </authorList>
    </citation>
    <scope>NUCLEOTIDE SEQUENCE</scope>
    <source>
        <strain evidence="2">KCTC 23224</strain>
    </source>
</reference>
<dbReference type="Pfam" id="PF00425">
    <property type="entry name" value="Chorismate_bind"/>
    <property type="match status" value="1"/>
</dbReference>
<dbReference type="PRINTS" id="PR00095">
    <property type="entry name" value="ANTSNTHASEI"/>
</dbReference>
<evidence type="ECO:0000313" key="2">
    <source>
        <dbReference type="EMBL" id="GHB25087.1"/>
    </source>
</evidence>
<comment type="caution">
    <text evidence="2">The sequence shown here is derived from an EMBL/GenBank/DDBJ whole genome shotgun (WGS) entry which is preliminary data.</text>
</comment>
<feature type="domain" description="Chorismate-utilising enzyme C-terminal" evidence="1">
    <location>
        <begin position="146"/>
        <end position="402"/>
    </location>
</feature>
<dbReference type="Gene3D" id="3.60.120.10">
    <property type="entry name" value="Anthranilate synthase"/>
    <property type="match status" value="1"/>
</dbReference>
<organism evidence="2 3">
    <name type="scientific">Mongoliitalea lutea</name>
    <dbReference type="NCBI Taxonomy" id="849756"/>
    <lineage>
        <taxon>Bacteria</taxon>
        <taxon>Pseudomonadati</taxon>
        <taxon>Bacteroidota</taxon>
        <taxon>Cytophagia</taxon>
        <taxon>Cytophagales</taxon>
        <taxon>Cyclobacteriaceae</taxon>
        <taxon>Mongoliitalea</taxon>
    </lineage>
</organism>
<accession>A0A8J3CUC1</accession>
<dbReference type="AlphaFoldDB" id="A0A8J3CUC1"/>
<name>A0A8J3CUC1_9BACT</name>
<dbReference type="SUPFAM" id="SSF56322">
    <property type="entry name" value="ADC synthase"/>
    <property type="match status" value="1"/>
</dbReference>
<keyword evidence="3" id="KW-1185">Reference proteome</keyword>
<reference evidence="2" key="2">
    <citation type="submission" date="2020-09" db="EMBL/GenBank/DDBJ databases">
        <authorList>
            <person name="Sun Q."/>
            <person name="Kim S."/>
        </authorList>
    </citation>
    <scope>NUCLEOTIDE SEQUENCE</scope>
    <source>
        <strain evidence="2">KCTC 23224</strain>
    </source>
</reference>
<dbReference type="RefSeq" id="WP_229800443.1">
    <property type="nucleotide sequence ID" value="NZ_BMYF01000001.1"/>
</dbReference>
<proteinExistence type="predicted"/>
<dbReference type="InterPro" id="IPR015890">
    <property type="entry name" value="Chorismate_C"/>
</dbReference>
<dbReference type="GO" id="GO:0046820">
    <property type="term" value="F:4-amino-4-deoxychorismate synthase activity"/>
    <property type="evidence" value="ECO:0007669"/>
    <property type="project" value="TreeGrafter"/>
</dbReference>
<dbReference type="PANTHER" id="PTHR11236:SF50">
    <property type="entry name" value="AMINODEOXYCHORISMATE SYNTHASE COMPONENT 1"/>
    <property type="match status" value="1"/>
</dbReference>
<dbReference type="EMBL" id="BMYF01000001">
    <property type="protein sequence ID" value="GHB25087.1"/>
    <property type="molecule type" value="Genomic_DNA"/>
</dbReference>
<evidence type="ECO:0000259" key="1">
    <source>
        <dbReference type="Pfam" id="PF00425"/>
    </source>
</evidence>
<sequence>MFQIDLKPTDTNQIFEKATAWAMENFPYVAVFHGNSLKYPQGTFPQAIYAGHQAKALNELEKKNASIVGIVSYDYKNQLEKLSSENSGIVAVPDTLFFEAAITLAFQENSLVIQGLQSEELYQHIQRFEIESSKNPSVTIQPLTSKEQYIAHVQAIQQHIEEGDMYELNYCLGYAFDAPQWSPIQAFRDLMHVSPMPFSVFFKAKDQYLIGASPERFLKRTGDTLIAQPIKGTICRGNTPEEDELLAATLLHSEKERAENLMIVDLMRNDLSKISEVGSVEVEELFGVYAFPRVHQMISTVKSQVKKGIDFSSILQATFPMGSMTGAPKIKCMELIDRYEDFRRGWFSGTVGLLQPSGDFDFNVIIRSIIYDQNTGKGYFAVGSAITYDADPAYEYEECQLKASAIRQVLEGTVSS</sequence>
<dbReference type="InterPro" id="IPR019999">
    <property type="entry name" value="Anth_synth_I-like"/>
</dbReference>
<dbReference type="InterPro" id="IPR005801">
    <property type="entry name" value="ADC_synthase"/>
</dbReference>
<protein>
    <submittedName>
        <fullName evidence="2">Para-aminobenzoate synthase</fullName>
    </submittedName>
</protein>
<dbReference type="PANTHER" id="PTHR11236">
    <property type="entry name" value="AMINOBENZOATE/ANTHRANILATE SYNTHASE"/>
    <property type="match status" value="1"/>
</dbReference>
<evidence type="ECO:0000313" key="3">
    <source>
        <dbReference type="Proteomes" id="UP000642809"/>
    </source>
</evidence>
<dbReference type="GO" id="GO:0000162">
    <property type="term" value="P:L-tryptophan biosynthetic process"/>
    <property type="evidence" value="ECO:0007669"/>
    <property type="project" value="TreeGrafter"/>
</dbReference>
<gene>
    <name evidence="2" type="primary">pabB</name>
    <name evidence="2" type="ORF">GCM10008106_02300</name>
</gene>
<dbReference type="Proteomes" id="UP000642809">
    <property type="component" value="Unassembled WGS sequence"/>
</dbReference>